<name>A0A844FND2_9LACO</name>
<dbReference type="AlphaFoldDB" id="A0A844FND2"/>
<organism evidence="1 2">
    <name type="scientific">Lactobacillus equicursoris</name>
    <dbReference type="NCBI Taxonomy" id="420645"/>
    <lineage>
        <taxon>Bacteria</taxon>
        <taxon>Bacillati</taxon>
        <taxon>Bacillota</taxon>
        <taxon>Bacilli</taxon>
        <taxon>Lactobacillales</taxon>
        <taxon>Lactobacillaceae</taxon>
        <taxon>Lactobacillus</taxon>
    </lineage>
</organism>
<dbReference type="Proteomes" id="UP000452141">
    <property type="component" value="Unassembled WGS sequence"/>
</dbReference>
<comment type="caution">
    <text evidence="1">The sequence shown here is derived from an EMBL/GenBank/DDBJ whole genome shotgun (WGS) entry which is preliminary data.</text>
</comment>
<proteinExistence type="predicted"/>
<dbReference type="EMBL" id="VUMW01000012">
    <property type="protein sequence ID" value="MST79916.1"/>
    <property type="molecule type" value="Genomic_DNA"/>
</dbReference>
<sequence length="141" mass="15899">MLANEKLFEKLEDSLREKGKIQVFEKENGPITGRMMIMPVDLPDDIDIKKIPGKKPVAFEATFDFYNVAIGIALYPELGQVASKIWVTPQTDNPDDPDEAWVEFFVQTLAQSIDEDGNYGHPIYSFVNDTSDMTVVPTLDK</sequence>
<gene>
    <name evidence="1" type="ORF">FYJ61_05470</name>
</gene>
<evidence type="ECO:0000313" key="1">
    <source>
        <dbReference type="EMBL" id="MST79916.1"/>
    </source>
</evidence>
<accession>A0A844FND2</accession>
<evidence type="ECO:0000313" key="2">
    <source>
        <dbReference type="Proteomes" id="UP000452141"/>
    </source>
</evidence>
<reference evidence="1 2" key="1">
    <citation type="submission" date="2019-08" db="EMBL/GenBank/DDBJ databases">
        <title>In-depth cultivation of the pig gut microbiome towards novel bacterial diversity and tailored functional studies.</title>
        <authorList>
            <person name="Wylensek D."/>
            <person name="Hitch T.C.A."/>
            <person name="Clavel T."/>
        </authorList>
    </citation>
    <scope>NUCLEOTIDE SEQUENCE [LARGE SCALE GENOMIC DNA]</scope>
    <source>
        <strain evidence="1 2">WCA-470BD-2E</strain>
    </source>
</reference>
<protein>
    <submittedName>
        <fullName evidence="1">Uncharacterized protein</fullName>
    </submittedName>
</protein>
<dbReference type="RefSeq" id="WP_154486880.1">
    <property type="nucleotide sequence ID" value="NZ_VUMW01000012.1"/>
</dbReference>